<keyword evidence="3" id="KW-1185">Reference proteome</keyword>
<feature type="region of interest" description="Disordered" evidence="1">
    <location>
        <begin position="83"/>
        <end position="125"/>
    </location>
</feature>
<dbReference type="AlphaFoldDB" id="A0AAV9SF51"/>
<sequence>MPHLCHVLYRQTDVSATSHSTASDPESATPRWVSPHSESKHRFLPSARPRMQFIPPPSSDFSASVVAASGIKPLTPSFFGPLRREESVQKDQEKIEKSENGSAVAVFRAGRAPKGSREESQTNTC</sequence>
<reference evidence="2 3" key="1">
    <citation type="submission" date="2021-06" db="EMBL/GenBank/DDBJ databases">
        <authorList>
            <person name="Palmer J.M."/>
        </authorList>
    </citation>
    <scope>NUCLEOTIDE SEQUENCE [LARGE SCALE GENOMIC DNA]</scope>
    <source>
        <strain evidence="2 3">MEX-2019</strain>
        <tissue evidence="2">Muscle</tissue>
    </source>
</reference>
<gene>
    <name evidence="2" type="ORF">CRENBAI_007970</name>
</gene>
<name>A0AAV9SF51_9TELE</name>
<feature type="compositionally biased region" description="Basic and acidic residues" evidence="1">
    <location>
        <begin position="115"/>
        <end position="125"/>
    </location>
</feature>
<feature type="compositionally biased region" description="Polar residues" evidence="1">
    <location>
        <begin position="12"/>
        <end position="26"/>
    </location>
</feature>
<accession>A0AAV9SF51</accession>
<dbReference type="EMBL" id="JAHHUM010000456">
    <property type="protein sequence ID" value="KAK5619758.1"/>
    <property type="molecule type" value="Genomic_DNA"/>
</dbReference>
<proteinExistence type="predicted"/>
<feature type="region of interest" description="Disordered" evidence="1">
    <location>
        <begin position="12"/>
        <end position="40"/>
    </location>
</feature>
<dbReference type="Proteomes" id="UP001311232">
    <property type="component" value="Unassembled WGS sequence"/>
</dbReference>
<evidence type="ECO:0000313" key="3">
    <source>
        <dbReference type="Proteomes" id="UP001311232"/>
    </source>
</evidence>
<protein>
    <submittedName>
        <fullName evidence="2">Uncharacterized protein</fullName>
    </submittedName>
</protein>
<comment type="caution">
    <text evidence="2">The sequence shown here is derived from an EMBL/GenBank/DDBJ whole genome shotgun (WGS) entry which is preliminary data.</text>
</comment>
<feature type="compositionally biased region" description="Basic and acidic residues" evidence="1">
    <location>
        <begin position="83"/>
        <end position="99"/>
    </location>
</feature>
<organism evidence="2 3">
    <name type="scientific">Crenichthys baileyi</name>
    <name type="common">White River springfish</name>
    <dbReference type="NCBI Taxonomy" id="28760"/>
    <lineage>
        <taxon>Eukaryota</taxon>
        <taxon>Metazoa</taxon>
        <taxon>Chordata</taxon>
        <taxon>Craniata</taxon>
        <taxon>Vertebrata</taxon>
        <taxon>Euteleostomi</taxon>
        <taxon>Actinopterygii</taxon>
        <taxon>Neopterygii</taxon>
        <taxon>Teleostei</taxon>
        <taxon>Neoteleostei</taxon>
        <taxon>Acanthomorphata</taxon>
        <taxon>Ovalentaria</taxon>
        <taxon>Atherinomorphae</taxon>
        <taxon>Cyprinodontiformes</taxon>
        <taxon>Goodeidae</taxon>
        <taxon>Crenichthys</taxon>
    </lineage>
</organism>
<evidence type="ECO:0000256" key="1">
    <source>
        <dbReference type="SAM" id="MobiDB-lite"/>
    </source>
</evidence>
<evidence type="ECO:0000313" key="2">
    <source>
        <dbReference type="EMBL" id="KAK5619758.1"/>
    </source>
</evidence>